<dbReference type="Pfam" id="PF11164">
    <property type="entry name" value="DUF2948"/>
    <property type="match status" value="1"/>
</dbReference>
<evidence type="ECO:0008006" key="3">
    <source>
        <dbReference type="Google" id="ProtNLM"/>
    </source>
</evidence>
<dbReference type="AlphaFoldDB" id="A0A126UX05"/>
<protein>
    <recommendedName>
        <fullName evidence="3">DUF2948 domain-containing protein</fullName>
    </recommendedName>
</protein>
<dbReference type="OrthoDB" id="9806367at2"/>
<dbReference type="Proteomes" id="UP000070371">
    <property type="component" value="Chromosome"/>
</dbReference>
<dbReference type="InterPro" id="IPR021335">
    <property type="entry name" value="DUF2948"/>
</dbReference>
<dbReference type="KEGG" id="hat:RC74_01855"/>
<dbReference type="STRING" id="1579316.RC74_01855"/>
<accession>A0A126UX05</accession>
<evidence type="ECO:0000313" key="1">
    <source>
        <dbReference type="EMBL" id="AML50176.1"/>
    </source>
</evidence>
<dbReference type="RefSeq" id="WP_039004517.1">
    <property type="nucleotide sequence ID" value="NZ_CP014327.1"/>
</dbReference>
<gene>
    <name evidence="1" type="ORF">RC74_01855</name>
</gene>
<evidence type="ECO:0000313" key="2">
    <source>
        <dbReference type="Proteomes" id="UP000070371"/>
    </source>
</evidence>
<sequence>MTQDASFEDGAEKPIQLVAVDATDLGVISGLVQDAVFLGSEMSWLPAQRRFAILCNRFRWEDVAQAKARNRPVERVRSILAFEDVTKVLSQGIDPQQKDTVLSVLTVHFEPTEDGAGRLVLTLAGDGAIGLDVECINVSLQDVTRPYIAPSKHIPHHPE</sequence>
<organism evidence="1 2">
    <name type="scientific">Falsihalocynthiibacter arcticus</name>
    <dbReference type="NCBI Taxonomy" id="1579316"/>
    <lineage>
        <taxon>Bacteria</taxon>
        <taxon>Pseudomonadati</taxon>
        <taxon>Pseudomonadota</taxon>
        <taxon>Alphaproteobacteria</taxon>
        <taxon>Rhodobacterales</taxon>
        <taxon>Roseobacteraceae</taxon>
        <taxon>Falsihalocynthiibacter</taxon>
    </lineage>
</organism>
<dbReference type="EMBL" id="CP014327">
    <property type="protein sequence ID" value="AML50176.1"/>
    <property type="molecule type" value="Genomic_DNA"/>
</dbReference>
<reference evidence="1 2" key="1">
    <citation type="submission" date="2016-02" db="EMBL/GenBank/DDBJ databases">
        <title>Complete genome sequence of Halocynthiibacter arcticus PAMC 20958t from arctic marine sediment.</title>
        <authorList>
            <person name="Lee Y.M."/>
            <person name="Baek K."/>
            <person name="Lee H.K."/>
            <person name="Shin S.C."/>
        </authorList>
    </citation>
    <scope>NUCLEOTIDE SEQUENCE [LARGE SCALE GENOMIC DNA]</scope>
    <source>
        <strain evidence="1">PAMC 20958</strain>
    </source>
</reference>
<name>A0A126UX05_9RHOB</name>
<proteinExistence type="predicted"/>
<keyword evidence="2" id="KW-1185">Reference proteome</keyword>